<evidence type="ECO:0008006" key="3">
    <source>
        <dbReference type="Google" id="ProtNLM"/>
    </source>
</evidence>
<keyword evidence="2" id="KW-1185">Reference proteome</keyword>
<name>W4K2E9_HETIT</name>
<dbReference type="Proteomes" id="UP000030671">
    <property type="component" value="Unassembled WGS sequence"/>
</dbReference>
<evidence type="ECO:0000313" key="2">
    <source>
        <dbReference type="Proteomes" id="UP000030671"/>
    </source>
</evidence>
<dbReference type="AlphaFoldDB" id="W4K2E9"/>
<accession>W4K2E9</accession>
<reference evidence="1 2" key="1">
    <citation type="journal article" date="2012" name="New Phytol.">
        <title>Insight into trade-off between wood decay and parasitism from the genome of a fungal forest pathogen.</title>
        <authorList>
            <person name="Olson A."/>
            <person name="Aerts A."/>
            <person name="Asiegbu F."/>
            <person name="Belbahri L."/>
            <person name="Bouzid O."/>
            <person name="Broberg A."/>
            <person name="Canback B."/>
            <person name="Coutinho P.M."/>
            <person name="Cullen D."/>
            <person name="Dalman K."/>
            <person name="Deflorio G."/>
            <person name="van Diepen L.T."/>
            <person name="Dunand C."/>
            <person name="Duplessis S."/>
            <person name="Durling M."/>
            <person name="Gonthier P."/>
            <person name="Grimwood J."/>
            <person name="Fossdal C.G."/>
            <person name="Hansson D."/>
            <person name="Henrissat B."/>
            <person name="Hietala A."/>
            <person name="Himmelstrand K."/>
            <person name="Hoffmeister D."/>
            <person name="Hogberg N."/>
            <person name="James T.Y."/>
            <person name="Karlsson M."/>
            <person name="Kohler A."/>
            <person name="Kues U."/>
            <person name="Lee Y.H."/>
            <person name="Lin Y.C."/>
            <person name="Lind M."/>
            <person name="Lindquist E."/>
            <person name="Lombard V."/>
            <person name="Lucas S."/>
            <person name="Lunden K."/>
            <person name="Morin E."/>
            <person name="Murat C."/>
            <person name="Park J."/>
            <person name="Raffaello T."/>
            <person name="Rouze P."/>
            <person name="Salamov A."/>
            <person name="Schmutz J."/>
            <person name="Solheim H."/>
            <person name="Stahlberg J."/>
            <person name="Velez H."/>
            <person name="de Vries R.P."/>
            <person name="Wiebenga A."/>
            <person name="Woodward S."/>
            <person name="Yakovlev I."/>
            <person name="Garbelotto M."/>
            <person name="Martin F."/>
            <person name="Grigoriev I.V."/>
            <person name="Stenlid J."/>
        </authorList>
    </citation>
    <scope>NUCLEOTIDE SEQUENCE [LARGE SCALE GENOMIC DNA]</scope>
    <source>
        <strain evidence="1 2">TC 32-1</strain>
    </source>
</reference>
<dbReference type="PANTHER" id="PTHR34862">
    <property type="entry name" value="SPARK DOMAIN-CONTAINING PROTEIN"/>
    <property type="match status" value="1"/>
</dbReference>
<sequence length="98" mass="10365">SLSSQCQSTFLSVAASPEASCLNLAGLIPFFSIDHNASLVAPINTWSTDFCSQSACTNQSLATVFETLIPDCSEGFDSSQTNYTVESAIATIQSIYPT</sequence>
<dbReference type="PANTHER" id="PTHR34862:SF1">
    <property type="entry name" value="SPARK DOMAIN-CONTAINING PROTEIN"/>
    <property type="match status" value="1"/>
</dbReference>
<dbReference type="OrthoDB" id="2536450at2759"/>
<dbReference type="EMBL" id="KI925460">
    <property type="protein sequence ID" value="ETW79998.1"/>
    <property type="molecule type" value="Genomic_DNA"/>
</dbReference>
<organism evidence="1 2">
    <name type="scientific">Heterobasidion irregulare (strain TC 32-1)</name>
    <dbReference type="NCBI Taxonomy" id="747525"/>
    <lineage>
        <taxon>Eukaryota</taxon>
        <taxon>Fungi</taxon>
        <taxon>Dikarya</taxon>
        <taxon>Basidiomycota</taxon>
        <taxon>Agaricomycotina</taxon>
        <taxon>Agaricomycetes</taxon>
        <taxon>Russulales</taxon>
        <taxon>Bondarzewiaceae</taxon>
        <taxon>Heterobasidion</taxon>
        <taxon>Heterobasidion annosum species complex</taxon>
    </lineage>
</organism>
<dbReference type="HOGENOM" id="CLU_160407_0_0_1"/>
<protein>
    <recommendedName>
        <fullName evidence="3">Elicitin</fullName>
    </recommendedName>
</protein>
<dbReference type="KEGG" id="hir:HETIRDRAFT_247865"/>
<feature type="non-terminal residue" evidence="1">
    <location>
        <position position="98"/>
    </location>
</feature>
<proteinExistence type="predicted"/>
<feature type="non-terminal residue" evidence="1">
    <location>
        <position position="1"/>
    </location>
</feature>
<dbReference type="InParanoid" id="W4K2E9"/>
<evidence type="ECO:0000313" key="1">
    <source>
        <dbReference type="EMBL" id="ETW79998.1"/>
    </source>
</evidence>
<gene>
    <name evidence="1" type="ORF">HETIRDRAFT_247865</name>
</gene>
<dbReference type="RefSeq" id="XP_009548523.1">
    <property type="nucleotide sequence ID" value="XM_009550228.1"/>
</dbReference>
<dbReference type="GeneID" id="20669208"/>